<gene>
    <name evidence="3" type="ORF">QBC35DRAFT_464795</name>
</gene>
<dbReference type="InterPro" id="IPR012334">
    <property type="entry name" value="Pectin_lyas_fold"/>
</dbReference>
<reference evidence="3" key="2">
    <citation type="submission" date="2023-05" db="EMBL/GenBank/DDBJ databases">
        <authorList>
            <consortium name="Lawrence Berkeley National Laboratory"/>
            <person name="Steindorff A."/>
            <person name="Hensen N."/>
            <person name="Bonometti L."/>
            <person name="Westerberg I."/>
            <person name="Brannstrom I.O."/>
            <person name="Guillou S."/>
            <person name="Cros-Aarteil S."/>
            <person name="Calhoun S."/>
            <person name="Haridas S."/>
            <person name="Kuo A."/>
            <person name="Mondo S."/>
            <person name="Pangilinan J."/>
            <person name="Riley R."/>
            <person name="Labutti K."/>
            <person name="Andreopoulos B."/>
            <person name="Lipzen A."/>
            <person name="Chen C."/>
            <person name="Yanf M."/>
            <person name="Daum C."/>
            <person name="Ng V."/>
            <person name="Clum A."/>
            <person name="Ohm R."/>
            <person name="Martin F."/>
            <person name="Silar P."/>
            <person name="Natvig D."/>
            <person name="Lalanne C."/>
            <person name="Gautier V."/>
            <person name="Ament-Velasquez S.L."/>
            <person name="Kruys A."/>
            <person name="Hutchinson M.I."/>
            <person name="Powell A.J."/>
            <person name="Barry K."/>
            <person name="Miller A.N."/>
            <person name="Grigoriev I.V."/>
            <person name="Debuchy R."/>
            <person name="Gladieux P."/>
            <person name="Thoren M.H."/>
            <person name="Johannesson H."/>
        </authorList>
    </citation>
    <scope>NUCLEOTIDE SEQUENCE</scope>
    <source>
        <strain evidence="3">PSN309</strain>
    </source>
</reference>
<dbReference type="GO" id="GO:0016829">
    <property type="term" value="F:lyase activity"/>
    <property type="evidence" value="ECO:0007669"/>
    <property type="project" value="UniProtKB-KW"/>
</dbReference>
<dbReference type="AlphaFoldDB" id="A0AAN6WQK2"/>
<accession>A0AAN6WQK2</accession>
<comment type="caution">
    <text evidence="3">The sequence shown here is derived from an EMBL/GenBank/DDBJ whole genome shotgun (WGS) entry which is preliminary data.</text>
</comment>
<name>A0AAN6WQK2_9PEZI</name>
<evidence type="ECO:0000313" key="3">
    <source>
        <dbReference type="EMBL" id="KAK4186330.1"/>
    </source>
</evidence>
<evidence type="ECO:0000259" key="2">
    <source>
        <dbReference type="Pfam" id="PF12708"/>
    </source>
</evidence>
<evidence type="ECO:0000313" key="4">
    <source>
        <dbReference type="Proteomes" id="UP001302126"/>
    </source>
</evidence>
<organism evidence="3 4">
    <name type="scientific">Podospora australis</name>
    <dbReference type="NCBI Taxonomy" id="1536484"/>
    <lineage>
        <taxon>Eukaryota</taxon>
        <taxon>Fungi</taxon>
        <taxon>Dikarya</taxon>
        <taxon>Ascomycota</taxon>
        <taxon>Pezizomycotina</taxon>
        <taxon>Sordariomycetes</taxon>
        <taxon>Sordariomycetidae</taxon>
        <taxon>Sordariales</taxon>
        <taxon>Podosporaceae</taxon>
        <taxon>Podospora</taxon>
    </lineage>
</organism>
<proteinExistence type="predicted"/>
<dbReference type="EMBL" id="MU864426">
    <property type="protein sequence ID" value="KAK4186330.1"/>
    <property type="molecule type" value="Genomic_DNA"/>
</dbReference>
<feature type="signal peptide" evidence="1">
    <location>
        <begin position="1"/>
        <end position="17"/>
    </location>
</feature>
<feature type="domain" description="Rhamnogalacturonase A/B/Epimerase-like pectate lyase" evidence="2">
    <location>
        <begin position="41"/>
        <end position="117"/>
    </location>
</feature>
<dbReference type="PANTHER" id="PTHR33928:SF2">
    <property type="entry name" value="PECTATE LYASE SUPERFAMILY PROTEIN DOMAIN-CONTAINING PROTEIN-RELATED"/>
    <property type="match status" value="1"/>
</dbReference>
<dbReference type="SUPFAM" id="SSF51126">
    <property type="entry name" value="Pectin lyase-like"/>
    <property type="match status" value="2"/>
</dbReference>
<dbReference type="PANTHER" id="PTHR33928">
    <property type="entry name" value="POLYGALACTURONASE QRT3"/>
    <property type="match status" value="1"/>
</dbReference>
<dbReference type="InterPro" id="IPR011050">
    <property type="entry name" value="Pectin_lyase_fold/virulence"/>
</dbReference>
<dbReference type="Proteomes" id="UP001302126">
    <property type="component" value="Unassembled WGS sequence"/>
</dbReference>
<dbReference type="CDD" id="cd23668">
    <property type="entry name" value="GH55_beta13glucanase-like"/>
    <property type="match status" value="1"/>
</dbReference>
<reference evidence="3" key="1">
    <citation type="journal article" date="2023" name="Mol. Phylogenet. Evol.">
        <title>Genome-scale phylogeny and comparative genomics of the fungal order Sordariales.</title>
        <authorList>
            <person name="Hensen N."/>
            <person name="Bonometti L."/>
            <person name="Westerberg I."/>
            <person name="Brannstrom I.O."/>
            <person name="Guillou S."/>
            <person name="Cros-Aarteil S."/>
            <person name="Calhoun S."/>
            <person name="Haridas S."/>
            <person name="Kuo A."/>
            <person name="Mondo S."/>
            <person name="Pangilinan J."/>
            <person name="Riley R."/>
            <person name="LaButti K."/>
            <person name="Andreopoulos B."/>
            <person name="Lipzen A."/>
            <person name="Chen C."/>
            <person name="Yan M."/>
            <person name="Daum C."/>
            <person name="Ng V."/>
            <person name="Clum A."/>
            <person name="Steindorff A."/>
            <person name="Ohm R.A."/>
            <person name="Martin F."/>
            <person name="Silar P."/>
            <person name="Natvig D.O."/>
            <person name="Lalanne C."/>
            <person name="Gautier V."/>
            <person name="Ament-Velasquez S.L."/>
            <person name="Kruys A."/>
            <person name="Hutchinson M.I."/>
            <person name="Powell A.J."/>
            <person name="Barry K."/>
            <person name="Miller A.N."/>
            <person name="Grigoriev I.V."/>
            <person name="Debuchy R."/>
            <person name="Gladieux P."/>
            <person name="Hiltunen Thoren M."/>
            <person name="Johannesson H."/>
        </authorList>
    </citation>
    <scope>NUCLEOTIDE SEQUENCE</scope>
    <source>
        <strain evidence="3">PSN309</strain>
    </source>
</reference>
<sequence>MKGIFSLWLLAASAVHAAFWMEQIAHQGVSPFNPDKDYKVFRNVKDFGAKGDGVSDDTAAINQAISSGNRCGGLGCNSSTLTPAIVSFPTGTYLISSPINGFYYTQIIGDPNNMPTSLLLQPTSFSDSSSLDNDTHIGLFMESGSGGVVSDPLFANGKYGARLGSQQSTMRNLTFQGSQTGIYQIWNWGWTYKSLNFNDCEIGIDVTSSDVGSVTLLDSNFTNVKIAILSGQNWYSNGTGLGSLVVMNNWVKNVSTFAKFADNSWHPHRENPDWTDYTLIKGHIYAPYGPFERNTWVPDPFEQPSALKQAHYDYYKKSKPQYESYTPSAFHSARTFGAVGDGVTDDTQALNSLFQLVATTESAAAFLDAGYYRVTDTVYVPPSAVIVGEGSAAVILAIGDKFSDISNPHPVVQIGRPGEEGVVEMSDIIVSTQGATAGAVLIEYNLKTPTDDSAFASGLWDVHTRIGGFAGSELQVANCPITPDITDHVEPRCIAAYMSMHITPSANGICMENNWPWVADHDLDDAPQPDVQFPITVFAGRGLWIEGSRIWLVGTSVEHHVLYQYQLVNASNVWMGQVQTESLYYQPNPKAPYPFTEINTALCDPDFVGPCDNLSKNDHNLANSTGIDNWPGNSPCEMVWGLRIIHSSNVTIFGAGLYSFFNNYNKSCSTAASGENCQARILEVDQHFNYTYENPWNLGIKNVQLHVTNLNTIGSVSMATANEYDLALWSRNSATNGSTVAYFGV</sequence>
<dbReference type="Gene3D" id="2.160.20.10">
    <property type="entry name" value="Single-stranded right-handed beta-helix, Pectin lyase-like"/>
    <property type="match status" value="3"/>
</dbReference>
<dbReference type="InterPro" id="IPR039279">
    <property type="entry name" value="QRT3-like"/>
</dbReference>
<feature type="chain" id="PRO_5042835196" evidence="1">
    <location>
        <begin position="18"/>
        <end position="745"/>
    </location>
</feature>
<keyword evidence="1" id="KW-0732">Signal</keyword>
<evidence type="ECO:0000256" key="1">
    <source>
        <dbReference type="SAM" id="SignalP"/>
    </source>
</evidence>
<dbReference type="GO" id="GO:0004650">
    <property type="term" value="F:polygalacturonase activity"/>
    <property type="evidence" value="ECO:0007669"/>
    <property type="project" value="InterPro"/>
</dbReference>
<dbReference type="InterPro" id="IPR024535">
    <property type="entry name" value="RHGA/B-epi-like_pectate_lyase"/>
</dbReference>
<keyword evidence="3" id="KW-0456">Lyase</keyword>
<keyword evidence="4" id="KW-1185">Reference proteome</keyword>
<feature type="domain" description="Rhamnogalacturonase A/B/Epimerase-like pectate lyase" evidence="2">
    <location>
        <begin position="331"/>
        <end position="399"/>
    </location>
</feature>
<protein>
    <submittedName>
        <fullName evidence="3">Pectin lyase fold/virulence factor</fullName>
    </submittedName>
</protein>
<feature type="domain" description="Rhamnogalacturonase A/B/Epimerase-like pectate lyase" evidence="2">
    <location>
        <begin position="131"/>
        <end position="205"/>
    </location>
</feature>
<dbReference type="Pfam" id="PF12708">
    <property type="entry name" value="Pect-lyase_RHGA_epim"/>
    <property type="match status" value="3"/>
</dbReference>